<evidence type="ECO:0000313" key="2">
    <source>
        <dbReference type="EMBL" id="PPJ60606.1"/>
    </source>
</evidence>
<sequence length="156" mass="17192">MSTSLDILRPAPSPPTPRSSCESDTRDLERRANKFAEIMTTKNFADPALKQLVVPDFRCQIELAGGRVGVVNSRDAFVNHYSKYKSTSLVNVSNLTAEIDEDTGLAKVMLLLHITDSPQTSPKEAVSVQWWRKDKGAWNCYQQTGIRGGSGYGACI</sequence>
<dbReference type="EMBL" id="PNEN01000233">
    <property type="protein sequence ID" value="PPJ60606.1"/>
    <property type="molecule type" value="Genomic_DNA"/>
</dbReference>
<name>A0A2S6CLJ5_9PEZI</name>
<protein>
    <recommendedName>
        <fullName evidence="4">SnoaL-like domain-containing protein</fullName>
    </recommendedName>
</protein>
<gene>
    <name evidence="2" type="ORF">CBER1_03678</name>
</gene>
<keyword evidence="3" id="KW-1185">Reference proteome</keyword>
<evidence type="ECO:0000313" key="3">
    <source>
        <dbReference type="Proteomes" id="UP000237631"/>
    </source>
</evidence>
<evidence type="ECO:0000256" key="1">
    <source>
        <dbReference type="SAM" id="MobiDB-lite"/>
    </source>
</evidence>
<dbReference type="AlphaFoldDB" id="A0A2S6CLJ5"/>
<reference evidence="3" key="1">
    <citation type="journal article" date="2017" name="bioRxiv">
        <title>Conservation of a gene cluster reveals novel cercosporin biosynthetic mechanisms and extends production to the genus Colletotrichum.</title>
        <authorList>
            <person name="de Jonge R."/>
            <person name="Ebert M.K."/>
            <person name="Huitt-Roehl C.R."/>
            <person name="Pal P."/>
            <person name="Suttle J.C."/>
            <person name="Spanner R.E."/>
            <person name="Neubauer J.D."/>
            <person name="Jurick W.M.II."/>
            <person name="Stott K.A."/>
            <person name="Secor G.A."/>
            <person name="Thomma B.P.H.J."/>
            <person name="Van de Peer Y."/>
            <person name="Townsend C.A."/>
            <person name="Bolton M.D."/>
        </authorList>
    </citation>
    <scope>NUCLEOTIDE SEQUENCE [LARGE SCALE GENOMIC DNA]</scope>
    <source>
        <strain evidence="3">CBS538.71</strain>
    </source>
</reference>
<evidence type="ECO:0008006" key="4">
    <source>
        <dbReference type="Google" id="ProtNLM"/>
    </source>
</evidence>
<feature type="region of interest" description="Disordered" evidence="1">
    <location>
        <begin position="1"/>
        <end position="26"/>
    </location>
</feature>
<comment type="caution">
    <text evidence="2">The sequence shown here is derived from an EMBL/GenBank/DDBJ whole genome shotgun (WGS) entry which is preliminary data.</text>
</comment>
<organism evidence="2 3">
    <name type="scientific">Cercospora berteroae</name>
    <dbReference type="NCBI Taxonomy" id="357750"/>
    <lineage>
        <taxon>Eukaryota</taxon>
        <taxon>Fungi</taxon>
        <taxon>Dikarya</taxon>
        <taxon>Ascomycota</taxon>
        <taxon>Pezizomycotina</taxon>
        <taxon>Dothideomycetes</taxon>
        <taxon>Dothideomycetidae</taxon>
        <taxon>Mycosphaerellales</taxon>
        <taxon>Mycosphaerellaceae</taxon>
        <taxon>Cercospora</taxon>
    </lineage>
</organism>
<accession>A0A2S6CLJ5</accession>
<proteinExistence type="predicted"/>
<dbReference type="OrthoDB" id="3632853at2759"/>
<dbReference type="Proteomes" id="UP000237631">
    <property type="component" value="Unassembled WGS sequence"/>
</dbReference>